<dbReference type="SUPFAM" id="SSF49464">
    <property type="entry name" value="Carboxypeptidase regulatory domain-like"/>
    <property type="match status" value="1"/>
</dbReference>
<dbReference type="EMBL" id="FNRI01000001">
    <property type="protein sequence ID" value="SEA08441.1"/>
    <property type="molecule type" value="Genomic_DNA"/>
</dbReference>
<evidence type="ECO:0000256" key="3">
    <source>
        <dbReference type="ARBA" id="ARBA00022452"/>
    </source>
</evidence>
<keyword evidence="4" id="KW-0410">Iron transport</keyword>
<dbReference type="InterPro" id="IPR023996">
    <property type="entry name" value="TonB-dep_OMP_SusC/RagA"/>
</dbReference>
<dbReference type="AlphaFoldDB" id="A0A1H3YBQ0"/>
<evidence type="ECO:0000313" key="13">
    <source>
        <dbReference type="EMBL" id="SEA08441.1"/>
    </source>
</evidence>
<keyword evidence="14" id="KW-1185">Reference proteome</keyword>
<dbReference type="InterPro" id="IPR008969">
    <property type="entry name" value="CarboxyPept-like_regulatory"/>
</dbReference>
<evidence type="ECO:0000256" key="5">
    <source>
        <dbReference type="ARBA" id="ARBA00022692"/>
    </source>
</evidence>
<evidence type="ECO:0000256" key="7">
    <source>
        <dbReference type="ARBA" id="ARBA00023077"/>
    </source>
</evidence>
<dbReference type="InterPro" id="IPR036942">
    <property type="entry name" value="Beta-barrel_TonB_sf"/>
</dbReference>
<dbReference type="InterPro" id="IPR023997">
    <property type="entry name" value="TonB-dep_OMP_SusC/RagA_CS"/>
</dbReference>
<comment type="similarity">
    <text evidence="10 11">Belongs to the TonB-dependent receptor family.</text>
</comment>
<dbReference type="InterPro" id="IPR039426">
    <property type="entry name" value="TonB-dep_rcpt-like"/>
</dbReference>
<evidence type="ECO:0000256" key="2">
    <source>
        <dbReference type="ARBA" id="ARBA00022448"/>
    </source>
</evidence>
<evidence type="ECO:0000259" key="12">
    <source>
        <dbReference type="SMART" id="SM00965"/>
    </source>
</evidence>
<dbReference type="Pfam" id="PF07715">
    <property type="entry name" value="Plug"/>
    <property type="match status" value="1"/>
</dbReference>
<keyword evidence="8 10" id="KW-0472">Membrane</keyword>
<dbReference type="InterPro" id="IPR012910">
    <property type="entry name" value="Plug_dom"/>
</dbReference>
<evidence type="ECO:0000256" key="9">
    <source>
        <dbReference type="ARBA" id="ARBA00023237"/>
    </source>
</evidence>
<sequence length="1188" mass="132154">MGNDYNRRGTRFARLLYLVILCMLLSPAAVFAQAKRINLELKNVTVQEAIATLNRTENYSIIVSSDEVDLTKRISVSAKNATIREVLDQVFAGQEVTCTIDGHRISVTKKQPAAASKPTAAPNSVHGRVTDVKGQPIIAATVAVEGTQKGTLTGVDGDFELTDIKFPARLNVSYLGYISQIVEVKGGGNSPLEIVLKESDNLMDEVVVVGYGTQRRANLSGAVATISGKDLNARPVVSAANALQGADPSVNITFGTGSPESSYAINIRGSISLNSGSPLVLADGVEVSLSQINPNDIESVSVLKDASSCAIYGAKASAGVVLITTKAGKKGDRARVSYNGRFGWASNTTSTDFIDTGYDHVRIVNQFMNDSSDGTMNIFRYTEENGGLQKLYDRRNDRTEHPDRPWVEVGDDGKYYYYGNFDWYGYFYNRVRSQQEHNLSLSGGTDKVTYYASGRFYQQYGMFNINKDKYTDYAFRTKVSAQMTPWLKYSNNISFDTSGYKYGGHSDYEGTINALQSNICAAFVPYNPDGSIVQYVNQLGKNSPIGAGRGGQMTADRSKNSKENRYLTLSNQFDITIAKKLVLTAAYDYRQRDRLYKYRNNTFEYSRQEGVMETFTSGSVENSYREVHYGYKGHNVNIYGTYENSWGGHHFKATAGGQYEDYRSTSLDVKQTDLSSDNIDSFTVATGPITLSQSISAYRTLGFFGRVNYDYEGRYIFEASARGDGSSRFEPDHRWGFFPSASAAWRISEESFFEPVRDVMNNLKLRLSVGSLGNQQVSNYAYIEQISTDNQMSYTFDGLEKAYYANVSDPLSSGLTWETVTTYDVGLDMGLLNGRLNFTGDYYIRDTKDMLTTSLTLPDVFGAKTPKANCANLRTKGWEITLSWQDEFQLAGSPFSYNISASVGDYITKITKYHNPDRLISDHYVGKTLGEIWGYHVEGLFKTDREAAEYQATIDDKAVNNRVYQCKGPAGNYLRAGDVRFADLDGDNVISEGSGTVDDPGDKRIIGNSLPRYNYSFRVGFNWMGFDVSAFFQGIGRRDWYPAAGQASYDFWGPYAFPPTSFIHKDFYADCWSEDNRNAYFPRPRGYNAYAGGSLGEKNDRYLQNLAYLRLKNLTIGYTVPQKLTRKIGIDRARVYFSGENLCYWSPLKRHNKTIDPELAGSGSTNKADSGTGYAYPKTLSVGVDISF</sequence>
<dbReference type="InterPro" id="IPR000531">
    <property type="entry name" value="Beta-barrel_TonB"/>
</dbReference>
<evidence type="ECO:0000256" key="8">
    <source>
        <dbReference type="ARBA" id="ARBA00023136"/>
    </source>
</evidence>
<dbReference type="Gene3D" id="2.40.170.20">
    <property type="entry name" value="TonB-dependent receptor, beta-barrel domain"/>
    <property type="match status" value="1"/>
</dbReference>
<evidence type="ECO:0000256" key="6">
    <source>
        <dbReference type="ARBA" id="ARBA00023004"/>
    </source>
</evidence>
<dbReference type="PROSITE" id="PS52016">
    <property type="entry name" value="TONB_DEPENDENT_REC_3"/>
    <property type="match status" value="1"/>
</dbReference>
<gene>
    <name evidence="13" type="ORF">SAMN05444145_101490</name>
</gene>
<dbReference type="NCBIfam" id="TIGR04056">
    <property type="entry name" value="OMP_RagA_SusC"/>
    <property type="match status" value="1"/>
</dbReference>
<evidence type="ECO:0000256" key="1">
    <source>
        <dbReference type="ARBA" id="ARBA00004571"/>
    </source>
</evidence>
<dbReference type="STRING" id="1033731.SAMN05444145_101490"/>
<dbReference type="OrthoDB" id="778480at2"/>
<evidence type="ECO:0000256" key="10">
    <source>
        <dbReference type="PROSITE-ProRule" id="PRU01360"/>
    </source>
</evidence>
<dbReference type="Gene3D" id="2.170.130.10">
    <property type="entry name" value="TonB-dependent receptor, plug domain"/>
    <property type="match status" value="1"/>
</dbReference>
<dbReference type="SMART" id="SM00965">
    <property type="entry name" value="STN"/>
    <property type="match status" value="1"/>
</dbReference>
<protein>
    <submittedName>
        <fullName evidence="13">TonB-linked outer membrane protein, SusC/RagA family</fullName>
    </submittedName>
</protein>
<dbReference type="Pfam" id="PF07660">
    <property type="entry name" value="STN"/>
    <property type="match status" value="1"/>
</dbReference>
<dbReference type="GO" id="GO:0009279">
    <property type="term" value="C:cell outer membrane"/>
    <property type="evidence" value="ECO:0007669"/>
    <property type="project" value="UniProtKB-SubCell"/>
</dbReference>
<dbReference type="InterPro" id="IPR037066">
    <property type="entry name" value="Plug_dom_sf"/>
</dbReference>
<organism evidence="13 14">
    <name type="scientific">Alistipes timonensis JC136</name>
    <dbReference type="NCBI Taxonomy" id="1033731"/>
    <lineage>
        <taxon>Bacteria</taxon>
        <taxon>Pseudomonadati</taxon>
        <taxon>Bacteroidota</taxon>
        <taxon>Bacteroidia</taxon>
        <taxon>Bacteroidales</taxon>
        <taxon>Rikenellaceae</taxon>
        <taxon>Alistipes</taxon>
    </lineage>
</organism>
<dbReference type="NCBIfam" id="TIGR04057">
    <property type="entry name" value="SusC_RagA_signa"/>
    <property type="match status" value="1"/>
</dbReference>
<accession>A0A1H3YBQ0</accession>
<dbReference type="GO" id="GO:0006826">
    <property type="term" value="P:iron ion transport"/>
    <property type="evidence" value="ECO:0007669"/>
    <property type="project" value="UniProtKB-KW"/>
</dbReference>
<keyword evidence="7 11" id="KW-0798">TonB box</keyword>
<comment type="subcellular location">
    <subcellularLocation>
        <location evidence="1 10">Cell outer membrane</location>
        <topology evidence="1 10">Multi-pass membrane protein</topology>
    </subcellularLocation>
</comment>
<name>A0A1H3YBQ0_9BACT</name>
<keyword evidence="5 10" id="KW-0812">Transmembrane</keyword>
<evidence type="ECO:0000256" key="4">
    <source>
        <dbReference type="ARBA" id="ARBA00022496"/>
    </source>
</evidence>
<proteinExistence type="inferred from homology"/>
<dbReference type="Gene3D" id="2.60.40.1120">
    <property type="entry name" value="Carboxypeptidase-like, regulatory domain"/>
    <property type="match status" value="1"/>
</dbReference>
<keyword evidence="6" id="KW-0408">Iron</keyword>
<reference evidence="13 14" key="1">
    <citation type="submission" date="2016-10" db="EMBL/GenBank/DDBJ databases">
        <authorList>
            <person name="de Groot N.N."/>
        </authorList>
    </citation>
    <scope>NUCLEOTIDE SEQUENCE [LARGE SCALE GENOMIC DNA]</scope>
    <source>
        <strain evidence="13 14">DSM 25383</strain>
    </source>
</reference>
<dbReference type="SUPFAM" id="SSF56935">
    <property type="entry name" value="Porins"/>
    <property type="match status" value="1"/>
</dbReference>
<dbReference type="InterPro" id="IPR011662">
    <property type="entry name" value="Secretin/TonB_short_N"/>
</dbReference>
<evidence type="ECO:0000256" key="11">
    <source>
        <dbReference type="RuleBase" id="RU003357"/>
    </source>
</evidence>
<feature type="domain" description="Secretin/TonB short N-terminal" evidence="12">
    <location>
        <begin position="59"/>
        <end position="110"/>
    </location>
</feature>
<keyword evidence="4" id="KW-0406">Ion transport</keyword>
<dbReference type="Pfam" id="PF13715">
    <property type="entry name" value="CarbopepD_reg_2"/>
    <property type="match status" value="1"/>
</dbReference>
<keyword evidence="9 10" id="KW-0998">Cell outer membrane</keyword>
<dbReference type="Pfam" id="PF00593">
    <property type="entry name" value="TonB_dep_Rec_b-barrel"/>
    <property type="match status" value="1"/>
</dbReference>
<keyword evidence="3 10" id="KW-1134">Transmembrane beta strand</keyword>
<keyword evidence="2 10" id="KW-0813">Transport</keyword>
<evidence type="ECO:0000313" key="14">
    <source>
        <dbReference type="Proteomes" id="UP000183253"/>
    </source>
</evidence>
<dbReference type="Proteomes" id="UP000183253">
    <property type="component" value="Unassembled WGS sequence"/>
</dbReference>